<protein>
    <submittedName>
        <fullName evidence="1">Uncharacterized protein</fullName>
    </submittedName>
</protein>
<organism evidence="1 2">
    <name type="scientific">Tetraparma gracilis</name>
    <dbReference type="NCBI Taxonomy" id="2962635"/>
    <lineage>
        <taxon>Eukaryota</taxon>
        <taxon>Sar</taxon>
        <taxon>Stramenopiles</taxon>
        <taxon>Ochrophyta</taxon>
        <taxon>Bolidophyceae</taxon>
        <taxon>Parmales</taxon>
        <taxon>Triparmaceae</taxon>
        <taxon>Tetraparma</taxon>
    </lineage>
</organism>
<dbReference type="InterPro" id="IPR029044">
    <property type="entry name" value="Nucleotide-diphossugar_trans"/>
</dbReference>
<comment type="caution">
    <text evidence="1">The sequence shown here is derived from an EMBL/GenBank/DDBJ whole genome shotgun (WGS) entry which is preliminary data.</text>
</comment>
<dbReference type="EMBL" id="BRYB01002282">
    <property type="protein sequence ID" value="GMI42409.1"/>
    <property type="molecule type" value="Genomic_DNA"/>
</dbReference>
<accession>A0ABQ6N7W3</accession>
<dbReference type="Pfam" id="PF11397">
    <property type="entry name" value="GlcNAc"/>
    <property type="match status" value="1"/>
</dbReference>
<reference evidence="1 2" key="1">
    <citation type="journal article" date="2023" name="Commun. Biol.">
        <title>Genome analysis of Parmales, the sister group of diatoms, reveals the evolutionary specialization of diatoms from phago-mixotrophs to photoautotrophs.</title>
        <authorList>
            <person name="Ban H."/>
            <person name="Sato S."/>
            <person name="Yoshikawa S."/>
            <person name="Yamada K."/>
            <person name="Nakamura Y."/>
            <person name="Ichinomiya M."/>
            <person name="Sato N."/>
            <person name="Blanc-Mathieu R."/>
            <person name="Endo H."/>
            <person name="Kuwata A."/>
            <person name="Ogata H."/>
        </authorList>
    </citation>
    <scope>NUCLEOTIDE SEQUENCE [LARGE SCALE GENOMIC DNA]</scope>
</reference>
<gene>
    <name evidence="1" type="ORF">TeGR_g104</name>
</gene>
<name>A0ABQ6N7W3_9STRA</name>
<keyword evidence="2" id="KW-1185">Reference proteome</keyword>
<dbReference type="PANTHER" id="PTHR34496:SF10">
    <property type="entry name" value="GLCNAC TRANSFERASE"/>
    <property type="match status" value="1"/>
</dbReference>
<dbReference type="PANTHER" id="PTHR34496">
    <property type="entry name" value="GLCNAC TRANSFERASE-RELATED"/>
    <property type="match status" value="1"/>
</dbReference>
<evidence type="ECO:0000313" key="2">
    <source>
        <dbReference type="Proteomes" id="UP001165060"/>
    </source>
</evidence>
<dbReference type="Proteomes" id="UP001165060">
    <property type="component" value="Unassembled WGS sequence"/>
</dbReference>
<dbReference type="SUPFAM" id="SSF53448">
    <property type="entry name" value="Nucleotide-diphospho-sugar transferases"/>
    <property type="match status" value="1"/>
</dbReference>
<evidence type="ECO:0000313" key="1">
    <source>
        <dbReference type="EMBL" id="GMI42409.1"/>
    </source>
</evidence>
<proteinExistence type="predicted"/>
<sequence>MGYSPVTISEVTASLRSFLGSLHASFSSHRSASKLEVVSLYTSLAAERLVPFDRDYAARIPARRGDDSIFLSLASYRDENCLPTLSEAYAKSANPHKLFVGLVQQNCEAGCKTGVLDGGKVEDAPPDDDCGKLFCEARPDLCGQVTTFRIDEAEALGPYFARYVGSKLWQGESWYMQIDSHMTFLQDWDLKSVEMLRAAPASKPVLTHYPPAHDDKKGLGGVGPRICDPVIADSAIEAQIVRLKGAPKYEKTVSAVPRFAPFVAAGYFVAHSSFLREVPFDPFLPYVFMGEEISMSARLWTAGYDMFSPSVAVTGHIYVRRHKPKFWETFGRVFNEREPGKDTATHNGVQMLVIQRIKHMLGYPEAAADLVQPRAILEYMDDYGVGEERPLEDYMAMVGIDVVRKSTTPGGNAWCHKGQPPPGFEQYKELYT</sequence>
<dbReference type="InterPro" id="IPR021067">
    <property type="entry name" value="Glycosyltransferase"/>
</dbReference>